<feature type="signal peptide" evidence="1">
    <location>
        <begin position="1"/>
        <end position="25"/>
    </location>
</feature>
<gene>
    <name evidence="2" type="ORF">JYZ213_LOCUS2016</name>
    <name evidence="3" type="ORF">JYZ213_LOCUS37801</name>
    <name evidence="4" type="ORF">OXD698_LOCUS26039</name>
</gene>
<dbReference type="AlphaFoldDB" id="A0A815KWI2"/>
<organism evidence="3 5">
    <name type="scientific">Adineta steineri</name>
    <dbReference type="NCBI Taxonomy" id="433720"/>
    <lineage>
        <taxon>Eukaryota</taxon>
        <taxon>Metazoa</taxon>
        <taxon>Spiralia</taxon>
        <taxon>Gnathifera</taxon>
        <taxon>Rotifera</taxon>
        <taxon>Eurotatoria</taxon>
        <taxon>Bdelloidea</taxon>
        <taxon>Adinetida</taxon>
        <taxon>Adinetidae</taxon>
        <taxon>Adineta</taxon>
    </lineage>
</organism>
<feature type="chain" id="PRO_5036228152" evidence="1">
    <location>
        <begin position="26"/>
        <end position="84"/>
    </location>
</feature>
<evidence type="ECO:0000313" key="3">
    <source>
        <dbReference type="EMBL" id="CAF1401793.1"/>
    </source>
</evidence>
<evidence type="ECO:0000256" key="1">
    <source>
        <dbReference type="SAM" id="SignalP"/>
    </source>
</evidence>
<evidence type="ECO:0000313" key="2">
    <source>
        <dbReference type="EMBL" id="CAF0743286.1"/>
    </source>
</evidence>
<comment type="caution">
    <text evidence="3">The sequence shown here is derived from an EMBL/GenBank/DDBJ whole genome shotgun (WGS) entry which is preliminary data.</text>
</comment>
<evidence type="ECO:0000313" key="5">
    <source>
        <dbReference type="Proteomes" id="UP000663845"/>
    </source>
</evidence>
<dbReference type="EMBL" id="CAJNOG010000010">
    <property type="protein sequence ID" value="CAF0743286.1"/>
    <property type="molecule type" value="Genomic_DNA"/>
</dbReference>
<protein>
    <submittedName>
        <fullName evidence="3">Uncharacterized protein</fullName>
    </submittedName>
</protein>
<keyword evidence="1" id="KW-0732">Signal</keyword>
<dbReference type="Proteomes" id="UP000663845">
    <property type="component" value="Unassembled WGS sequence"/>
</dbReference>
<sequence length="84" mass="9421">MKGSILGLTLCFIFLLIIQTSTVHAETCLHNERSKCTQVRNANEITSNENDHCHHLCIQTGHAAGHCSLESNCFQYCLCNEKEL</sequence>
<dbReference type="Proteomes" id="UP000663844">
    <property type="component" value="Unassembled WGS sequence"/>
</dbReference>
<name>A0A815KWI2_9BILA</name>
<proteinExistence type="predicted"/>
<dbReference type="EMBL" id="CAJOAZ010002553">
    <property type="protein sequence ID" value="CAF3939318.1"/>
    <property type="molecule type" value="Genomic_DNA"/>
</dbReference>
<reference evidence="3" key="1">
    <citation type="submission" date="2021-02" db="EMBL/GenBank/DDBJ databases">
        <authorList>
            <person name="Nowell W R."/>
        </authorList>
    </citation>
    <scope>NUCLEOTIDE SEQUENCE</scope>
</reference>
<dbReference type="EMBL" id="CAJNOG010001046">
    <property type="protein sequence ID" value="CAF1401793.1"/>
    <property type="molecule type" value="Genomic_DNA"/>
</dbReference>
<accession>A0A815KWI2</accession>
<evidence type="ECO:0000313" key="4">
    <source>
        <dbReference type="EMBL" id="CAF3939318.1"/>
    </source>
</evidence>